<feature type="transmembrane region" description="Helical" evidence="1">
    <location>
        <begin position="194"/>
        <end position="215"/>
    </location>
</feature>
<dbReference type="Proteomes" id="UP001205337">
    <property type="component" value="Unassembled WGS sequence"/>
</dbReference>
<gene>
    <name evidence="2" type="ORF">NUH29_12435</name>
</gene>
<dbReference type="EMBL" id="JANTHX010000008">
    <property type="protein sequence ID" value="MCS0500354.1"/>
    <property type="molecule type" value="Genomic_DNA"/>
</dbReference>
<keyword evidence="1" id="KW-0812">Transmembrane</keyword>
<evidence type="ECO:0000313" key="2">
    <source>
        <dbReference type="EMBL" id="MCS0500354.1"/>
    </source>
</evidence>
<proteinExistence type="predicted"/>
<dbReference type="RefSeq" id="WP_258799507.1">
    <property type="nucleotide sequence ID" value="NZ_JANTHX010000008.1"/>
</dbReference>
<sequence>MTGLALACGVLLLAALVGAVVGRVRLWGSRLAPPTPSEHAPAGSVLLAAQTERGRYSELVPLLADWSIRRVLRVEREGPNLAASPGTSAAPGPVWRLTAAEGAPGVDPVEQGVLAAVFGHHPAVGDAVVVERDDVAWRDRVSLAIADAVTAQRRAFGTEPPRRAWLRPVLVGIAVVAGPGLVAAAGFATGDPALIAWLLVLVPVLVVLTALPALWPAASEAQRAYLQGARDLRAWVVAADRPRTELMGWAMIWNLPGSWRAAAPAEVAALLHMDRSFLRGDFARTIPEPFSLG</sequence>
<comment type="caution">
    <text evidence="2">The sequence shown here is derived from an EMBL/GenBank/DDBJ whole genome shotgun (WGS) entry which is preliminary data.</text>
</comment>
<reference evidence="2 3" key="1">
    <citation type="submission" date="2022-08" db="EMBL/GenBank/DDBJ databases">
        <authorList>
            <person name="Li F."/>
        </authorList>
    </citation>
    <scope>NUCLEOTIDE SEQUENCE [LARGE SCALE GENOMIC DNA]</scope>
    <source>
        <strain evidence="2 3">10F1B-8-1</strain>
    </source>
</reference>
<name>A0ABT1ZI11_9MICO</name>
<accession>A0ABT1ZI11</accession>
<keyword evidence="1" id="KW-1133">Transmembrane helix</keyword>
<keyword evidence="1" id="KW-0472">Membrane</keyword>
<protein>
    <recommendedName>
        <fullName evidence="4">DUF2207 domain-containing protein</fullName>
    </recommendedName>
</protein>
<keyword evidence="3" id="KW-1185">Reference proteome</keyword>
<organism evidence="2 3">
    <name type="scientific">Protaetiibacter mangrovi</name>
    <dbReference type="NCBI Taxonomy" id="2970926"/>
    <lineage>
        <taxon>Bacteria</taxon>
        <taxon>Bacillati</taxon>
        <taxon>Actinomycetota</taxon>
        <taxon>Actinomycetes</taxon>
        <taxon>Micrococcales</taxon>
        <taxon>Microbacteriaceae</taxon>
        <taxon>Protaetiibacter</taxon>
    </lineage>
</organism>
<feature type="transmembrane region" description="Helical" evidence="1">
    <location>
        <begin position="165"/>
        <end position="187"/>
    </location>
</feature>
<evidence type="ECO:0000313" key="3">
    <source>
        <dbReference type="Proteomes" id="UP001205337"/>
    </source>
</evidence>
<evidence type="ECO:0000256" key="1">
    <source>
        <dbReference type="SAM" id="Phobius"/>
    </source>
</evidence>
<evidence type="ECO:0008006" key="4">
    <source>
        <dbReference type="Google" id="ProtNLM"/>
    </source>
</evidence>